<evidence type="ECO:0000313" key="1">
    <source>
        <dbReference type="EMBL" id="ACU04701.1"/>
    </source>
</evidence>
<dbReference type="STRING" id="485917.Phep_2497"/>
<gene>
    <name evidence="1" type="ordered locus">Phep_2497</name>
</gene>
<dbReference type="EMBL" id="CP001681">
    <property type="protein sequence ID" value="ACU04701.1"/>
    <property type="molecule type" value="Genomic_DNA"/>
</dbReference>
<protein>
    <recommendedName>
        <fullName evidence="3">Exo-alpha-sialidase</fullName>
    </recommendedName>
</protein>
<dbReference type="Gene3D" id="2.120.10.10">
    <property type="match status" value="1"/>
</dbReference>
<organism evidence="1 2">
    <name type="scientific">Pedobacter heparinus (strain ATCC 13125 / DSM 2366 / CIP 104194 / JCM 7457 / NBRC 12017 / NCIMB 9290 / NRRL B-14731 / HIM 762-3)</name>
    <dbReference type="NCBI Taxonomy" id="485917"/>
    <lineage>
        <taxon>Bacteria</taxon>
        <taxon>Pseudomonadati</taxon>
        <taxon>Bacteroidota</taxon>
        <taxon>Sphingobacteriia</taxon>
        <taxon>Sphingobacteriales</taxon>
        <taxon>Sphingobacteriaceae</taxon>
        <taxon>Pedobacter</taxon>
    </lineage>
</organism>
<evidence type="ECO:0000313" key="2">
    <source>
        <dbReference type="Proteomes" id="UP000000852"/>
    </source>
</evidence>
<dbReference type="HOGENOM" id="CLU_683163_0_0_10"/>
<dbReference type="KEGG" id="phe:Phep_2497"/>
<dbReference type="SUPFAM" id="SSF50939">
    <property type="entry name" value="Sialidases"/>
    <property type="match status" value="1"/>
</dbReference>
<name>C6XZK5_PEDHD</name>
<dbReference type="Proteomes" id="UP000000852">
    <property type="component" value="Chromosome"/>
</dbReference>
<reference evidence="1 2" key="1">
    <citation type="journal article" date="2009" name="Stand. Genomic Sci.">
        <title>Complete genome sequence of Pedobacter heparinus type strain (HIM 762-3).</title>
        <authorList>
            <person name="Han C."/>
            <person name="Spring S."/>
            <person name="Lapidus A."/>
            <person name="Del Rio T.G."/>
            <person name="Tice H."/>
            <person name="Copeland A."/>
            <person name="Cheng J.F."/>
            <person name="Lucas S."/>
            <person name="Chen F."/>
            <person name="Nolan M."/>
            <person name="Bruce D."/>
            <person name="Goodwin L."/>
            <person name="Pitluck S."/>
            <person name="Ivanova N."/>
            <person name="Mavromatis K."/>
            <person name="Mikhailova N."/>
            <person name="Pati A."/>
            <person name="Chen A."/>
            <person name="Palaniappan K."/>
            <person name="Land M."/>
            <person name="Hauser L."/>
            <person name="Chang Y.J."/>
            <person name="Jeffries C.C."/>
            <person name="Saunders E."/>
            <person name="Chertkov O."/>
            <person name="Brettin T."/>
            <person name="Goker M."/>
            <person name="Rohde M."/>
            <person name="Bristow J."/>
            <person name="Eisen J.A."/>
            <person name="Markowitz V."/>
            <person name="Hugenholtz P."/>
            <person name="Kyrpides N.C."/>
            <person name="Klenk H.P."/>
            <person name="Detter J.C."/>
        </authorList>
    </citation>
    <scope>NUCLEOTIDE SEQUENCE [LARGE SCALE GENOMIC DNA]</scope>
    <source>
        <strain evidence="2">ATCC 13125 / DSM 2366 / CIP 104194 / JCM 7457 / NBRC 12017 / NCIMB 9290 / NRRL B-14731 / HIM 762-3</strain>
    </source>
</reference>
<accession>C6XZK5</accession>
<dbReference type="InterPro" id="IPR036278">
    <property type="entry name" value="Sialidase_sf"/>
</dbReference>
<dbReference type="eggNOG" id="COG4409">
    <property type="taxonomic scope" value="Bacteria"/>
</dbReference>
<keyword evidence="2" id="KW-1185">Reference proteome</keyword>
<proteinExistence type="predicted"/>
<evidence type="ECO:0008006" key="3">
    <source>
        <dbReference type="Google" id="ProtNLM"/>
    </source>
</evidence>
<dbReference type="CDD" id="cd15482">
    <property type="entry name" value="Sialidase_non-viral"/>
    <property type="match status" value="1"/>
</dbReference>
<sequence length="432" mass="46577">MEMKKKIAFLLMGTVLCFNACTRKTNIPEAQLLNTGAAEAVAPYFTRDNEGNAVLCWTEKDSKNSLFRLKYARYNVQASRFDQAITVPASAGCSNAAESMAKVAFKADGTVLAIFGKRFPNEKNPYAGAIYYSLSTDKGNNWSEARFIHTDTAHTYGRGFFDVTTLKDGELGAVWLDGRFGKNIKGSALFFARTAQGKGFETDTCIDKGTCECCRTDIFSDGAGNIHLAYRNISFPAELSDQQVRDMAYKSSADNGKTFSAAKTISADNWQLNGCPHSGPSLAVSKGLVHAVWFTAGGGAGLYHTSSAGLGADFQRRNLITASGRHPQLIALEGDKLAMVCEEALIAEPEKPMEMNHSHGGMKMNHTAAGHAKILVNILTAGIPEKAIDVTDGAAADNHAVLTPLKDGLLIAWVREGKSGSKIYYTRVALTK</sequence>
<dbReference type="AlphaFoldDB" id="C6XZK5"/>